<feature type="region of interest" description="Disordered" evidence="1">
    <location>
        <begin position="57"/>
        <end position="88"/>
    </location>
</feature>
<protein>
    <submittedName>
        <fullName evidence="2">Uncharacterized protein</fullName>
    </submittedName>
</protein>
<dbReference type="Proteomes" id="UP000593567">
    <property type="component" value="Unassembled WGS sequence"/>
</dbReference>
<evidence type="ECO:0000256" key="1">
    <source>
        <dbReference type="SAM" id="MobiDB-lite"/>
    </source>
</evidence>
<gene>
    <name evidence="2" type="ORF">EB796_017023</name>
</gene>
<dbReference type="EMBL" id="VXIV02002551">
    <property type="protein sequence ID" value="KAF6024661.1"/>
    <property type="molecule type" value="Genomic_DNA"/>
</dbReference>
<feature type="compositionally biased region" description="Polar residues" evidence="1">
    <location>
        <begin position="75"/>
        <end position="88"/>
    </location>
</feature>
<accession>A0A7J7JGC4</accession>
<sequence length="88" mass="9674">MVENVVYVETTIHQPTTNKNLALVRLYYQNNIPQKGSNPSVAVKKYCLNANQKLKASNGDTSKAQGEDNSPEETIFTSAQLINSSCDP</sequence>
<organism evidence="2 3">
    <name type="scientific">Bugula neritina</name>
    <name type="common">Brown bryozoan</name>
    <name type="synonym">Sertularia neritina</name>
    <dbReference type="NCBI Taxonomy" id="10212"/>
    <lineage>
        <taxon>Eukaryota</taxon>
        <taxon>Metazoa</taxon>
        <taxon>Spiralia</taxon>
        <taxon>Lophotrochozoa</taxon>
        <taxon>Bryozoa</taxon>
        <taxon>Gymnolaemata</taxon>
        <taxon>Cheilostomatida</taxon>
        <taxon>Flustrina</taxon>
        <taxon>Buguloidea</taxon>
        <taxon>Bugulidae</taxon>
        <taxon>Bugula</taxon>
    </lineage>
</organism>
<comment type="caution">
    <text evidence="2">The sequence shown here is derived from an EMBL/GenBank/DDBJ whole genome shotgun (WGS) entry which is preliminary data.</text>
</comment>
<keyword evidence="3" id="KW-1185">Reference proteome</keyword>
<evidence type="ECO:0000313" key="3">
    <source>
        <dbReference type="Proteomes" id="UP000593567"/>
    </source>
</evidence>
<name>A0A7J7JGC4_BUGNE</name>
<proteinExistence type="predicted"/>
<feature type="compositionally biased region" description="Polar residues" evidence="1">
    <location>
        <begin position="57"/>
        <end position="68"/>
    </location>
</feature>
<dbReference type="AlphaFoldDB" id="A0A7J7JGC4"/>
<dbReference type="OrthoDB" id="64893at2759"/>
<reference evidence="2" key="1">
    <citation type="submission" date="2020-06" db="EMBL/GenBank/DDBJ databases">
        <title>Draft genome of Bugula neritina, a colonial animal packing powerful symbionts and potential medicines.</title>
        <authorList>
            <person name="Rayko M."/>
        </authorList>
    </citation>
    <scope>NUCLEOTIDE SEQUENCE [LARGE SCALE GENOMIC DNA]</scope>
    <source>
        <strain evidence="2">Kwan_BN1</strain>
    </source>
</reference>
<evidence type="ECO:0000313" key="2">
    <source>
        <dbReference type="EMBL" id="KAF6024661.1"/>
    </source>
</evidence>